<feature type="compositionally biased region" description="Acidic residues" evidence="1">
    <location>
        <begin position="1563"/>
        <end position="1589"/>
    </location>
</feature>
<evidence type="ECO:0000256" key="1">
    <source>
        <dbReference type="SAM" id="MobiDB-lite"/>
    </source>
</evidence>
<reference evidence="4" key="1">
    <citation type="submission" date="2020-01" db="EMBL/GenBank/DDBJ databases">
        <authorList>
            <person name="Feng Z.H.Z."/>
        </authorList>
    </citation>
    <scope>NUCLEOTIDE SEQUENCE</scope>
    <source>
        <strain evidence="4">CBS107.38</strain>
    </source>
</reference>
<feature type="compositionally biased region" description="Polar residues" evidence="1">
    <location>
        <begin position="932"/>
        <end position="948"/>
    </location>
</feature>
<dbReference type="InterPro" id="IPR027417">
    <property type="entry name" value="P-loop_NTPase"/>
</dbReference>
<dbReference type="Pfam" id="PF00782">
    <property type="entry name" value="DSPc"/>
    <property type="match status" value="1"/>
</dbReference>
<dbReference type="CDD" id="cd19481">
    <property type="entry name" value="RecA-like_protease"/>
    <property type="match status" value="1"/>
</dbReference>
<dbReference type="InterPro" id="IPR000340">
    <property type="entry name" value="Dual-sp_phosphatase_cat-dom"/>
</dbReference>
<comment type="caution">
    <text evidence="4">The sequence shown here is derived from an EMBL/GenBank/DDBJ whole genome shotgun (WGS) entry which is preliminary data.</text>
</comment>
<dbReference type="InterPro" id="IPR003959">
    <property type="entry name" value="ATPase_AAA_core"/>
</dbReference>
<feature type="compositionally biased region" description="Basic and acidic residues" evidence="1">
    <location>
        <begin position="659"/>
        <end position="673"/>
    </location>
</feature>
<dbReference type="PROSITE" id="PS50056">
    <property type="entry name" value="TYR_PHOSPHATASE_2"/>
    <property type="match status" value="1"/>
</dbReference>
<dbReference type="InterPro" id="IPR016130">
    <property type="entry name" value="Tyr_Pase_AS"/>
</dbReference>
<dbReference type="InterPro" id="IPR003593">
    <property type="entry name" value="AAA+_ATPase"/>
</dbReference>
<feature type="compositionally biased region" description="Basic residues" evidence="1">
    <location>
        <begin position="1108"/>
        <end position="1122"/>
    </location>
</feature>
<feature type="region of interest" description="Disordered" evidence="1">
    <location>
        <begin position="888"/>
        <end position="1204"/>
    </location>
</feature>
<feature type="compositionally biased region" description="Basic residues" evidence="1">
    <location>
        <begin position="1046"/>
        <end position="1081"/>
    </location>
</feature>
<dbReference type="CDD" id="cd14497">
    <property type="entry name" value="PTP_PTEN-like"/>
    <property type="match status" value="1"/>
</dbReference>
<dbReference type="Pfam" id="PF00004">
    <property type="entry name" value="AAA"/>
    <property type="match status" value="1"/>
</dbReference>
<dbReference type="InterPro" id="IPR054289">
    <property type="entry name" value="DUF7025"/>
</dbReference>
<feature type="compositionally biased region" description="Basic residues" evidence="1">
    <location>
        <begin position="1007"/>
        <end position="1016"/>
    </location>
</feature>
<feature type="region of interest" description="Disordered" evidence="1">
    <location>
        <begin position="1613"/>
        <end position="1633"/>
    </location>
</feature>
<dbReference type="Gene3D" id="3.40.50.300">
    <property type="entry name" value="P-loop containing nucleotide triphosphate hydrolases"/>
    <property type="match status" value="1"/>
</dbReference>
<evidence type="ECO:0000313" key="4">
    <source>
        <dbReference type="EMBL" id="KAF7678971.1"/>
    </source>
</evidence>
<feature type="domain" description="Tyrosine specific protein phosphatases" evidence="2">
    <location>
        <begin position="338"/>
        <end position="394"/>
    </location>
</feature>
<feature type="compositionally biased region" description="Polar residues" evidence="1">
    <location>
        <begin position="511"/>
        <end position="524"/>
    </location>
</feature>
<evidence type="ECO:0000259" key="3">
    <source>
        <dbReference type="PROSITE" id="PS51181"/>
    </source>
</evidence>
<dbReference type="EMBL" id="JAAABM010000003">
    <property type="protein sequence ID" value="KAF7678971.1"/>
    <property type="molecule type" value="Genomic_DNA"/>
</dbReference>
<feature type="compositionally biased region" description="Basic residues" evidence="1">
    <location>
        <begin position="1152"/>
        <end position="1168"/>
    </location>
</feature>
<proteinExistence type="predicted"/>
<dbReference type="GO" id="GO:0016887">
    <property type="term" value="F:ATP hydrolysis activity"/>
    <property type="evidence" value="ECO:0007669"/>
    <property type="project" value="InterPro"/>
</dbReference>
<dbReference type="Pfam" id="PF22942">
    <property type="entry name" value="DUF7025"/>
    <property type="match status" value="1"/>
</dbReference>
<feature type="compositionally biased region" description="Acidic residues" evidence="1">
    <location>
        <begin position="1028"/>
        <end position="1041"/>
    </location>
</feature>
<dbReference type="PROSITE" id="PS51181">
    <property type="entry name" value="PPASE_TENSIN"/>
    <property type="match status" value="1"/>
</dbReference>
<dbReference type="SUPFAM" id="SSF52540">
    <property type="entry name" value="P-loop containing nucleoside triphosphate hydrolases"/>
    <property type="match status" value="1"/>
</dbReference>
<dbReference type="PROSITE" id="PS00383">
    <property type="entry name" value="TYR_PHOSPHATASE_1"/>
    <property type="match status" value="1"/>
</dbReference>
<dbReference type="InterPro" id="IPR029021">
    <property type="entry name" value="Prot-tyrosine_phosphatase-like"/>
</dbReference>
<feature type="region of interest" description="Disordered" evidence="1">
    <location>
        <begin position="1864"/>
        <end position="1884"/>
    </location>
</feature>
<dbReference type="GO" id="GO:0005524">
    <property type="term" value="F:ATP binding"/>
    <property type="evidence" value="ECO:0007669"/>
    <property type="project" value="InterPro"/>
</dbReference>
<feature type="compositionally biased region" description="Low complexity" evidence="1">
    <location>
        <begin position="1130"/>
        <end position="1143"/>
    </location>
</feature>
<feature type="domain" description="Phosphatase tensin-type" evidence="3">
    <location>
        <begin position="248"/>
        <end position="422"/>
    </location>
</feature>
<dbReference type="Proteomes" id="UP000596902">
    <property type="component" value="Unassembled WGS sequence"/>
</dbReference>
<dbReference type="InterPro" id="IPR000387">
    <property type="entry name" value="Tyr_Pase_dom"/>
</dbReference>
<reference evidence="4" key="2">
    <citation type="submission" date="2020-08" db="EMBL/GenBank/DDBJ databases">
        <title>Draft Genome Sequence of Cumin Blight Pathogen Alternaria burnsii.</title>
        <authorList>
            <person name="Feng Z."/>
        </authorList>
    </citation>
    <scope>NUCLEOTIDE SEQUENCE</scope>
    <source>
        <strain evidence="4">CBS107.38</strain>
    </source>
</reference>
<dbReference type="PANTHER" id="PTHR46411">
    <property type="entry name" value="FAMILY ATPASE, PUTATIVE-RELATED"/>
    <property type="match status" value="1"/>
</dbReference>
<evidence type="ECO:0000313" key="5">
    <source>
        <dbReference type="Proteomes" id="UP000596902"/>
    </source>
</evidence>
<feature type="compositionally biased region" description="Low complexity" evidence="1">
    <location>
        <begin position="735"/>
        <end position="770"/>
    </location>
</feature>
<dbReference type="RefSeq" id="XP_038789044.1">
    <property type="nucleotide sequence ID" value="XM_038927766.1"/>
</dbReference>
<organism evidence="4 5">
    <name type="scientific">Alternaria burnsii</name>
    <dbReference type="NCBI Taxonomy" id="1187904"/>
    <lineage>
        <taxon>Eukaryota</taxon>
        <taxon>Fungi</taxon>
        <taxon>Dikarya</taxon>
        <taxon>Ascomycota</taxon>
        <taxon>Pezizomycotina</taxon>
        <taxon>Dothideomycetes</taxon>
        <taxon>Pleosporomycetidae</taxon>
        <taxon>Pleosporales</taxon>
        <taxon>Pleosporineae</taxon>
        <taxon>Pleosporaceae</taxon>
        <taxon>Alternaria</taxon>
        <taxon>Alternaria sect. Alternaria</taxon>
    </lineage>
</organism>
<feature type="region of interest" description="Disordered" evidence="1">
    <location>
        <begin position="492"/>
        <end position="535"/>
    </location>
</feature>
<dbReference type="Gene3D" id="3.90.190.10">
    <property type="entry name" value="Protein tyrosine phosphatase superfamily"/>
    <property type="match status" value="1"/>
</dbReference>
<dbReference type="SMART" id="SM00382">
    <property type="entry name" value="AAA"/>
    <property type="match status" value="1"/>
</dbReference>
<feature type="compositionally biased region" description="Polar residues" evidence="1">
    <location>
        <begin position="687"/>
        <end position="702"/>
    </location>
</feature>
<feature type="compositionally biased region" description="Polar residues" evidence="1">
    <location>
        <begin position="888"/>
        <end position="898"/>
    </location>
</feature>
<evidence type="ECO:0000259" key="2">
    <source>
        <dbReference type="PROSITE" id="PS50056"/>
    </source>
</evidence>
<protein>
    <submittedName>
        <fullName evidence="4">Aaa family atpase protein</fullName>
    </submittedName>
</protein>
<gene>
    <name evidence="4" type="ORF">GT037_002719</name>
</gene>
<name>A0A8H7EI84_9PLEO</name>
<feature type="region of interest" description="Disordered" evidence="1">
    <location>
        <begin position="636"/>
        <end position="786"/>
    </location>
</feature>
<accession>A0A8H7EI84</accession>
<feature type="compositionally biased region" description="Basic and acidic residues" evidence="1">
    <location>
        <begin position="707"/>
        <end position="721"/>
    </location>
</feature>
<feature type="compositionally biased region" description="Low complexity" evidence="1">
    <location>
        <begin position="497"/>
        <end position="510"/>
    </location>
</feature>
<dbReference type="GeneID" id="62200944"/>
<keyword evidence="5" id="KW-1185">Reference proteome</keyword>
<feature type="compositionally biased region" description="Pro residues" evidence="1">
    <location>
        <begin position="1189"/>
        <end position="1199"/>
    </location>
</feature>
<dbReference type="SUPFAM" id="SSF52799">
    <property type="entry name" value="(Phosphotyrosine protein) phosphatases II"/>
    <property type="match status" value="1"/>
</dbReference>
<feature type="region of interest" description="Disordered" evidence="1">
    <location>
        <begin position="1563"/>
        <end position="1592"/>
    </location>
</feature>
<sequence length="1967" mass="219711">MFDGHNSYRCIGKGFCGSVWIAKENSTSVVKREDGGPGRSITNDYSMHLKISQSIEQHFASMPLAIPQCYQLIQPSDLSWWDLCLHRFPTGYEECRALISERIPKVPRSVSDKIVDLSLPENTTMAAFVKGNKDDDDCLIRPYLGRRRGNRSSSTSRFQRFSLRNVALHINQMEDLGLDVVAYAMTMADALALMYWGAGVNVDDVEFVLAPPRPMSSPTFASESLGEHVMWVLDFDRASLLRQLVAGPRARHAEAGLDLCYVTDNIIATSGPSGTYPQRAYRNPLDSLVKFLDSKHGEDWAIWEFRAEGTGYPDSEVYNRVYHYPFPDHHPPPFALIPNIMASMRNWLHEKKGRVVVVHCKAGKGRSGTASCSYLISEEGWPVHKALDRFTERRMRPNMGKGVSIPSQLRWIDYVDRWAKHGKIYVERQVEILEVHCWGLRDGVKIQVEGFVEDGKLIKNFHTFTRDEREIVRGEVKTTGMAQAVQEVMYKNGFGPSKTSESSKNASTSSLEQQNNIDGTTTEPRASRESLPMGTGDVVFRPSKRVVLPTNDVNIDVERRNKAAFDLTMVTAVAHVWFNTYFEGNGPEQNGNVDQSGIFEIAWEAMDGIKGSSRKGTQAFERIAVVWRALSSDEGRPGVVITEPKEGEPVSQAGPADWRGTKGVEPSEDKDLGVRTASPPNADSDISRANSVRSENKNSANIVNAPGRRDSGDSDTKDVRSHGPNGEEVLTEPNGSRASTEASGSGSTAPASHPTLSNRLDNSSNAASDSQAIDQPTGSHKSGGHVSGVAESLKYHISGAAHTNDLPDGKPENEMKDAKEHGLGHMTFGKKKSSSRSATELLQYKSGRSLARQQIRTTVFTSQANSLPTISALLSSARQNSPFARSAFSGQDIKQSQPHRPASLTLMNDPETSKESSDIPPLPETANKKLSDTSSSSPVIVATPSVTSDPDDLTLHKRRMDSSQETIETQTIDKGKTTEEQQSSVSPSEIEKPVVDVVIAKKNTDRQKKHVSKKSRQKADESSVSDVSDSDSSTESEDSSEDERAKRKKKRKLTAKRAAAKKKKKQKAKAKAKKSKSRKHNTVSEDEISSDSSDLSSDSESKDDDKKRRSKALKAKARKKRNNKLESSSDDSASNTSSSSSSDSDSEDEKSKRKRAKAKAKRKAKKAKKVDSSESSSESSTSDDDTTVPPTPPPEPPLPGDDLDTQVAKVSGILSNLQAQKASLNAAAAAAAVSTTKLEKPVKKNVLEFKRVDQVFDMKIRDWKLVESNSDQKDEFDCVFTVRRRLNWEGKYQETQLDIKSKLLRNALQEVFKDCKSISLVEDTPQIDPHTLFHYYEELKIFIKKTLKPKLKKAKKTKDQKRLKQQIAQCKLLLSYIDEDYSATRKALRPMLKAGTITYDLVWALFKPNTIAYTPTYHNKDDPRCFKVDTAYEYESWMTGIKSWYVDGKYLEYDGKSFGLGDHQITIQAFKGHKKITSLSAYPLKYHKDPEGIRNQLIERGKKFVALQGMNFRLQKGIAYMKHKNNIIRFIINGRVMVDPAIFRRINPNYPLSYLKQDELAQNEENGECDDEESDNDCCCGSDEDEEKEEQDKMRIVMWRDKKGKKHPIRVPQSVVDKEKGDSPDNSIETDADGNEVKQQVFTEEELIIASPVVLGFAFSEKLWLEFSLSGIDKIKWNAEAFDSLVLPSRIKQNLKGLVSSHRFNAAKTIDDVIQGKGKGLNVVLHGPPGVGKTLTGESIAEYLKCPLYAVSAGELGTNSRSLETDLNRIMDITHSWGAILLLDEADVFLEARQPHDIHRNSLVSVFLRLTEYYQGILFLTTNRVETFDEAFQSRIHMGIRYENLQAKARKKIWQHHVGKVEQMGRDAEAEKKSKNSAKEGGEVKTKVEKIEEVMKPFTEADFDELSKKSMNGRQIKNTVKTSQSIALSEKSVFSMEHVRRVLEVAEAFEDDMRGGKGYRDAMRQYT</sequence>
<dbReference type="InterPro" id="IPR029023">
    <property type="entry name" value="Tensin_phosphatase"/>
</dbReference>
<dbReference type="PANTHER" id="PTHR46411:SF1">
    <property type="entry name" value="FAMILY ATPASE, PUTATIVE (AFU_ORTHOLOGUE AFUA_7G05752)-RELATED"/>
    <property type="match status" value="1"/>
</dbReference>